<evidence type="ECO:0000313" key="2">
    <source>
        <dbReference type="EMBL" id="TXL75616.1"/>
    </source>
</evidence>
<organism evidence="2 3">
    <name type="scientific">Vineibacter terrae</name>
    <dbReference type="NCBI Taxonomy" id="2586908"/>
    <lineage>
        <taxon>Bacteria</taxon>
        <taxon>Pseudomonadati</taxon>
        <taxon>Pseudomonadota</taxon>
        <taxon>Alphaproteobacteria</taxon>
        <taxon>Hyphomicrobiales</taxon>
        <taxon>Vineibacter</taxon>
    </lineage>
</organism>
<feature type="chain" id="PRO_5023039721" evidence="1">
    <location>
        <begin position="26"/>
        <end position="213"/>
    </location>
</feature>
<evidence type="ECO:0000313" key="3">
    <source>
        <dbReference type="Proteomes" id="UP000321638"/>
    </source>
</evidence>
<dbReference type="PROSITE" id="PS51318">
    <property type="entry name" value="TAT"/>
    <property type="match status" value="1"/>
</dbReference>
<dbReference type="AlphaFoldDB" id="A0A5C8PMX5"/>
<protein>
    <submittedName>
        <fullName evidence="2">Uncharacterized protein</fullName>
    </submittedName>
</protein>
<name>A0A5C8PMX5_9HYPH</name>
<feature type="signal peptide" evidence="1">
    <location>
        <begin position="1"/>
        <end position="25"/>
    </location>
</feature>
<sequence>MSATSTRRRVLAAATAVSFGTVASAAASAQREDTMPRDQIAATDPDAEIQRLHDAIVAQQAEIDRISAENEARYELAVAHQPAEPVLRVTGMTEQEAKQIKIGDPLTEQQKADFEAWYRLWEAWRAKCDRTKAEHGYVDTATDPAEGQLTQLRDELAETPARTPRGVLLKLRAAVAIELGRECLEDTGFHYANPVVFSVIDDMEAIAGGDHVA</sequence>
<gene>
    <name evidence="2" type="ORF">FHP25_13250</name>
</gene>
<comment type="caution">
    <text evidence="2">The sequence shown here is derived from an EMBL/GenBank/DDBJ whole genome shotgun (WGS) entry which is preliminary data.</text>
</comment>
<keyword evidence="3" id="KW-1185">Reference proteome</keyword>
<evidence type="ECO:0000256" key="1">
    <source>
        <dbReference type="SAM" id="SignalP"/>
    </source>
</evidence>
<reference evidence="2 3" key="1">
    <citation type="submission" date="2019-06" db="EMBL/GenBank/DDBJ databases">
        <title>New taxonomy in bacterial strain CC-CFT640, isolated from vineyard.</title>
        <authorList>
            <person name="Lin S.-Y."/>
            <person name="Tsai C.-F."/>
            <person name="Young C.-C."/>
        </authorList>
    </citation>
    <scope>NUCLEOTIDE SEQUENCE [LARGE SCALE GENOMIC DNA]</scope>
    <source>
        <strain evidence="2 3">CC-CFT640</strain>
    </source>
</reference>
<dbReference type="RefSeq" id="WP_147847421.1">
    <property type="nucleotide sequence ID" value="NZ_VDUZ01000013.1"/>
</dbReference>
<accession>A0A5C8PMX5</accession>
<dbReference type="Proteomes" id="UP000321638">
    <property type="component" value="Unassembled WGS sequence"/>
</dbReference>
<dbReference type="EMBL" id="VDUZ01000013">
    <property type="protein sequence ID" value="TXL75616.1"/>
    <property type="molecule type" value="Genomic_DNA"/>
</dbReference>
<keyword evidence="1" id="KW-0732">Signal</keyword>
<proteinExistence type="predicted"/>
<dbReference type="InterPro" id="IPR006311">
    <property type="entry name" value="TAT_signal"/>
</dbReference>